<organism evidence="1 2">
    <name type="scientific">Fluviicola chungangensis</name>
    <dbReference type="NCBI Taxonomy" id="2597671"/>
    <lineage>
        <taxon>Bacteria</taxon>
        <taxon>Pseudomonadati</taxon>
        <taxon>Bacteroidota</taxon>
        <taxon>Flavobacteriia</taxon>
        <taxon>Flavobacteriales</taxon>
        <taxon>Crocinitomicaceae</taxon>
        <taxon>Fluviicola</taxon>
    </lineage>
</organism>
<gene>
    <name evidence="1" type="ORF">FO442_10875</name>
</gene>
<accession>A0A556MQN0</accession>
<keyword evidence="2" id="KW-1185">Reference proteome</keyword>
<evidence type="ECO:0000313" key="2">
    <source>
        <dbReference type="Proteomes" id="UP000316008"/>
    </source>
</evidence>
<comment type="caution">
    <text evidence="1">The sequence shown here is derived from an EMBL/GenBank/DDBJ whole genome shotgun (WGS) entry which is preliminary data.</text>
</comment>
<dbReference type="AlphaFoldDB" id="A0A556MQN0"/>
<dbReference type="EMBL" id="VLPL01000005">
    <property type="protein sequence ID" value="TSJ42264.1"/>
    <property type="molecule type" value="Genomic_DNA"/>
</dbReference>
<dbReference type="Proteomes" id="UP000316008">
    <property type="component" value="Unassembled WGS sequence"/>
</dbReference>
<name>A0A556MQN0_9FLAO</name>
<sequence length="118" mass="13784">MNILGREFLNNTDGGLQIFRKYLEHTFVVSEPTTVGERKFTVAWNERYGNYAIYVSCLSNGKWETTDRLNAIWFVKEKFGLTEEETYTKINREMNLGILQEEQPKVVVPTKRPPITFS</sequence>
<proteinExistence type="predicted"/>
<evidence type="ECO:0000313" key="1">
    <source>
        <dbReference type="EMBL" id="TSJ42264.1"/>
    </source>
</evidence>
<protein>
    <submittedName>
        <fullName evidence="1">Uncharacterized protein</fullName>
    </submittedName>
</protein>
<dbReference type="RefSeq" id="WP_144333219.1">
    <property type="nucleotide sequence ID" value="NZ_VLPL01000005.1"/>
</dbReference>
<reference evidence="1 2" key="1">
    <citation type="submission" date="2019-07" db="EMBL/GenBank/DDBJ databases">
        <authorList>
            <person name="Huq M.A."/>
        </authorList>
    </citation>
    <scope>NUCLEOTIDE SEQUENCE [LARGE SCALE GENOMIC DNA]</scope>
    <source>
        <strain evidence="1 2">MAH-3</strain>
    </source>
</reference>